<dbReference type="KEGG" id="ptm:GSPATT00030900001"/>
<dbReference type="GeneID" id="5013443"/>
<evidence type="ECO:0000313" key="1">
    <source>
        <dbReference type="EMBL" id="CAK60261.1"/>
    </source>
</evidence>
<sequence>MNLNRFHFYQCYHLEIQLRTASIYIERNVQLQVKLFIQQFYQQFLSVILMRQPSLFSPQKQARFEKSSNPTGFATFQTTTQMNSKQLADFRKDLLTNVSSREPFSSQSERSSTLFASWSKAERIVLEEQKVSRRSPKKSKLLGGLNYDEIFTNRAPQLKTKNNNKIDSLFKRSPQKDYYDNSFTSFPKPARQNITLGSSYKDSPQKSLEKLERFKNLDNRLGVQLKLQNQSISNRVSPQGDKPLFYKYINEVSKGLFDKSSPSLQINQIPKKNLFDHKKQTFSFNDNAFNAQKSNSFQRNHSPELSNRFVEKIALTDIVRMTSHFQSLSTQEIGQIPRGYISELSNLADILVRIVKRSNKTS</sequence>
<protein>
    <submittedName>
        <fullName evidence="1">Uncharacterized protein</fullName>
    </submittedName>
</protein>
<dbReference type="AlphaFoldDB" id="A0BNZ4"/>
<accession>A0BNZ4</accession>
<name>A0BNZ4_PARTE</name>
<dbReference type="OrthoDB" id="300739at2759"/>
<organism evidence="1 2">
    <name type="scientific">Paramecium tetraurelia</name>
    <dbReference type="NCBI Taxonomy" id="5888"/>
    <lineage>
        <taxon>Eukaryota</taxon>
        <taxon>Sar</taxon>
        <taxon>Alveolata</taxon>
        <taxon>Ciliophora</taxon>
        <taxon>Intramacronucleata</taxon>
        <taxon>Oligohymenophorea</taxon>
        <taxon>Peniculida</taxon>
        <taxon>Parameciidae</taxon>
        <taxon>Paramecium</taxon>
    </lineage>
</organism>
<dbReference type="EMBL" id="CT868007">
    <property type="protein sequence ID" value="CAK60261.1"/>
    <property type="molecule type" value="Genomic_DNA"/>
</dbReference>
<dbReference type="Proteomes" id="UP000000600">
    <property type="component" value="Unassembled WGS sequence"/>
</dbReference>
<keyword evidence="2" id="KW-1185">Reference proteome</keyword>
<reference evidence="1 2" key="1">
    <citation type="journal article" date="2006" name="Nature">
        <title>Global trends of whole-genome duplications revealed by the ciliate Paramecium tetraurelia.</title>
        <authorList>
            <consortium name="Genoscope"/>
            <person name="Aury J.-M."/>
            <person name="Jaillon O."/>
            <person name="Duret L."/>
            <person name="Noel B."/>
            <person name="Jubin C."/>
            <person name="Porcel B.M."/>
            <person name="Segurens B."/>
            <person name="Daubin V."/>
            <person name="Anthouard V."/>
            <person name="Aiach N."/>
            <person name="Arnaiz O."/>
            <person name="Billaut A."/>
            <person name="Beisson J."/>
            <person name="Blanc I."/>
            <person name="Bouhouche K."/>
            <person name="Camara F."/>
            <person name="Duharcourt S."/>
            <person name="Guigo R."/>
            <person name="Gogendeau D."/>
            <person name="Katinka M."/>
            <person name="Keller A.-M."/>
            <person name="Kissmehl R."/>
            <person name="Klotz C."/>
            <person name="Koll F."/>
            <person name="Le Moue A."/>
            <person name="Lepere C."/>
            <person name="Malinsky S."/>
            <person name="Nowacki M."/>
            <person name="Nowak J.K."/>
            <person name="Plattner H."/>
            <person name="Poulain J."/>
            <person name="Ruiz F."/>
            <person name="Serrano V."/>
            <person name="Zagulski M."/>
            <person name="Dessen P."/>
            <person name="Betermier M."/>
            <person name="Weissenbach J."/>
            <person name="Scarpelli C."/>
            <person name="Schachter V."/>
            <person name="Sperling L."/>
            <person name="Meyer E."/>
            <person name="Cohen J."/>
            <person name="Wincker P."/>
        </authorList>
    </citation>
    <scope>NUCLEOTIDE SEQUENCE [LARGE SCALE GENOMIC DNA]</scope>
    <source>
        <strain evidence="1 2">Stock d4-2</strain>
    </source>
</reference>
<dbReference type="InParanoid" id="A0BNZ4"/>
<dbReference type="OMA" id="TTQMNSK"/>
<dbReference type="HOGENOM" id="CLU_889827_0_0_1"/>
<proteinExistence type="predicted"/>
<dbReference type="RefSeq" id="XP_001427659.1">
    <property type="nucleotide sequence ID" value="XM_001427622.1"/>
</dbReference>
<gene>
    <name evidence="1" type="ORF">GSPATT00030900001</name>
</gene>
<evidence type="ECO:0000313" key="2">
    <source>
        <dbReference type="Proteomes" id="UP000000600"/>
    </source>
</evidence>